<organism evidence="2 3">
    <name type="scientific">Thermodesulfobacterium geofontis</name>
    <dbReference type="NCBI Taxonomy" id="1295609"/>
    <lineage>
        <taxon>Bacteria</taxon>
        <taxon>Pseudomonadati</taxon>
        <taxon>Thermodesulfobacteriota</taxon>
        <taxon>Thermodesulfobacteria</taxon>
        <taxon>Thermodesulfobacteriales</taxon>
        <taxon>Thermodesulfobacteriaceae</taxon>
        <taxon>Thermodesulfobacterium</taxon>
    </lineage>
</organism>
<sequence length="158" mass="17734">MAKALRELFISGESSMTRAFTLSLFIAVLGISYLKLAKVLDPHFYILPTFMVISLIGGILFGLGMVLADSCALSILWKLGEGQIKLLIVGISFILVNSVTDKYINKVQELLEENFVKNIFLPEYLTYKGAVFLIIGVIFVCLIFTEWSKKSKRFVIKI</sequence>
<name>A0A2N7PLV5_9BACT</name>
<dbReference type="InterPro" id="IPR007272">
    <property type="entry name" value="Sulf_transp_TsuA/YedE"/>
</dbReference>
<dbReference type="Pfam" id="PF04143">
    <property type="entry name" value="Sulf_transp"/>
    <property type="match status" value="1"/>
</dbReference>
<keyword evidence="1" id="KW-0472">Membrane</keyword>
<feature type="transmembrane region" description="Helical" evidence="1">
    <location>
        <begin position="20"/>
        <end position="37"/>
    </location>
</feature>
<comment type="caution">
    <text evidence="2">The sequence shown here is derived from an EMBL/GenBank/DDBJ whole genome shotgun (WGS) entry which is preliminary data.</text>
</comment>
<keyword evidence="1" id="KW-0812">Transmembrane</keyword>
<evidence type="ECO:0000313" key="3">
    <source>
        <dbReference type="Proteomes" id="UP000235460"/>
    </source>
</evidence>
<accession>A0A2N7PLV5</accession>
<feature type="transmembrane region" description="Helical" evidence="1">
    <location>
        <begin position="124"/>
        <end position="144"/>
    </location>
</feature>
<protein>
    <submittedName>
        <fullName evidence="2">Uncharacterized protein</fullName>
    </submittedName>
</protein>
<evidence type="ECO:0000313" key="2">
    <source>
        <dbReference type="EMBL" id="PMP65390.1"/>
    </source>
</evidence>
<dbReference type="EMBL" id="PNIK01000098">
    <property type="protein sequence ID" value="PMP65390.1"/>
    <property type="molecule type" value="Genomic_DNA"/>
</dbReference>
<gene>
    <name evidence="2" type="ORF">C0190_06800</name>
</gene>
<keyword evidence="1" id="KW-1133">Transmembrane helix</keyword>
<reference evidence="2 3" key="1">
    <citation type="submission" date="2018-01" db="EMBL/GenBank/DDBJ databases">
        <title>Metagenomic assembled genomes from two thermal pools in the Uzon Caldera, Kamchatka, Russia.</title>
        <authorList>
            <person name="Wilkins L."/>
            <person name="Ettinger C."/>
        </authorList>
    </citation>
    <scope>NUCLEOTIDE SEQUENCE [LARGE SCALE GENOMIC DNA]</scope>
    <source>
        <strain evidence="2">ZAV-08</strain>
    </source>
</reference>
<proteinExistence type="predicted"/>
<evidence type="ECO:0000256" key="1">
    <source>
        <dbReference type="SAM" id="Phobius"/>
    </source>
</evidence>
<dbReference type="Proteomes" id="UP000235460">
    <property type="component" value="Unassembled WGS sequence"/>
</dbReference>
<feature type="transmembrane region" description="Helical" evidence="1">
    <location>
        <begin position="43"/>
        <end position="66"/>
    </location>
</feature>
<dbReference type="AlphaFoldDB" id="A0A2N7PLV5"/>